<dbReference type="EMBL" id="HBGU01038094">
    <property type="protein sequence ID" value="CAD9464718.1"/>
    <property type="molecule type" value="Transcribed_RNA"/>
</dbReference>
<reference evidence="2" key="1">
    <citation type="submission" date="2021-01" db="EMBL/GenBank/DDBJ databases">
        <authorList>
            <person name="Corre E."/>
            <person name="Pelletier E."/>
            <person name="Niang G."/>
            <person name="Scheremetjew M."/>
            <person name="Finn R."/>
            <person name="Kale V."/>
            <person name="Holt S."/>
            <person name="Cochrane G."/>
            <person name="Meng A."/>
            <person name="Brown T."/>
            <person name="Cohen L."/>
        </authorList>
    </citation>
    <scope>NUCLEOTIDE SEQUENCE</scope>
    <source>
        <strain evidence="2">UTEX LB 985</strain>
    </source>
</reference>
<organism evidence="2">
    <name type="scientific">Haptolina brevifila</name>
    <dbReference type="NCBI Taxonomy" id="156173"/>
    <lineage>
        <taxon>Eukaryota</taxon>
        <taxon>Haptista</taxon>
        <taxon>Haptophyta</taxon>
        <taxon>Prymnesiophyceae</taxon>
        <taxon>Prymnesiales</taxon>
        <taxon>Prymnesiaceae</taxon>
        <taxon>Haptolina</taxon>
    </lineage>
</organism>
<evidence type="ECO:0000256" key="1">
    <source>
        <dbReference type="SAM" id="MobiDB-lite"/>
    </source>
</evidence>
<evidence type="ECO:0000313" key="2">
    <source>
        <dbReference type="EMBL" id="CAD9464718.1"/>
    </source>
</evidence>
<name>A0A7S2DX00_9EUKA</name>
<sequence length="109" mass="12026">MERAWMRPETVKWRPLACSNPLSTMKSFIRKRKPHSSWVICLVACINSCTCWSECVRRAHTFDSSLQPVEPSPQPAPVDLSPSPPVVDAEATVLTPLAHGGKVELMGAN</sequence>
<protein>
    <submittedName>
        <fullName evidence="2">Uncharacterized protein</fullName>
    </submittedName>
</protein>
<dbReference type="AlphaFoldDB" id="A0A7S2DX00"/>
<gene>
    <name evidence="2" type="ORF">CBRE1094_LOCUS20831</name>
</gene>
<accession>A0A7S2DX00</accession>
<proteinExistence type="predicted"/>
<feature type="region of interest" description="Disordered" evidence="1">
    <location>
        <begin position="65"/>
        <end position="85"/>
    </location>
</feature>